<evidence type="ECO:0000313" key="1">
    <source>
        <dbReference type="EMBL" id="KAG0566372.1"/>
    </source>
</evidence>
<dbReference type="Proteomes" id="UP000822688">
    <property type="component" value="Chromosome 7"/>
</dbReference>
<evidence type="ECO:0000313" key="2">
    <source>
        <dbReference type="Proteomes" id="UP000822688"/>
    </source>
</evidence>
<dbReference type="AlphaFoldDB" id="A0A8T0HB84"/>
<keyword evidence="2" id="KW-1185">Reference proteome</keyword>
<organism evidence="1 2">
    <name type="scientific">Ceratodon purpureus</name>
    <name type="common">Fire moss</name>
    <name type="synonym">Dicranum purpureum</name>
    <dbReference type="NCBI Taxonomy" id="3225"/>
    <lineage>
        <taxon>Eukaryota</taxon>
        <taxon>Viridiplantae</taxon>
        <taxon>Streptophyta</taxon>
        <taxon>Embryophyta</taxon>
        <taxon>Bryophyta</taxon>
        <taxon>Bryophytina</taxon>
        <taxon>Bryopsida</taxon>
        <taxon>Dicranidae</taxon>
        <taxon>Pseudoditrichales</taxon>
        <taxon>Ditrichaceae</taxon>
        <taxon>Ceratodon</taxon>
    </lineage>
</organism>
<sequence length="110" mass="12951">MFEICSYPEHFERGKRTHFFIESELSLDSLNFLAHGSSQTVKYDINDIQRHPRFLSEDEIKVKLKCSSPVFNFVLVEVAQRIGWKIWSKRLHFYEMVTMAFDASERSGSV</sequence>
<accession>A0A8T0HB84</accession>
<comment type="caution">
    <text evidence="1">The sequence shown here is derived from an EMBL/GenBank/DDBJ whole genome shotgun (WGS) entry which is preliminary data.</text>
</comment>
<protein>
    <submittedName>
        <fullName evidence="1">Uncharacterized protein</fullName>
    </submittedName>
</protein>
<gene>
    <name evidence="1" type="ORF">KC19_7G059000</name>
</gene>
<proteinExistence type="predicted"/>
<reference evidence="1" key="1">
    <citation type="submission" date="2020-06" db="EMBL/GenBank/DDBJ databases">
        <title>WGS assembly of Ceratodon purpureus strain R40.</title>
        <authorList>
            <person name="Carey S.B."/>
            <person name="Jenkins J."/>
            <person name="Shu S."/>
            <person name="Lovell J.T."/>
            <person name="Sreedasyam A."/>
            <person name="Maumus F."/>
            <person name="Tiley G.P."/>
            <person name="Fernandez-Pozo N."/>
            <person name="Barry K."/>
            <person name="Chen C."/>
            <person name="Wang M."/>
            <person name="Lipzen A."/>
            <person name="Daum C."/>
            <person name="Saski C.A."/>
            <person name="Payton A.C."/>
            <person name="Mcbreen J.C."/>
            <person name="Conrad R.E."/>
            <person name="Kollar L.M."/>
            <person name="Olsson S."/>
            <person name="Huttunen S."/>
            <person name="Landis J.B."/>
            <person name="Wickett N.J."/>
            <person name="Johnson M.G."/>
            <person name="Rensing S.A."/>
            <person name="Grimwood J."/>
            <person name="Schmutz J."/>
            <person name="Mcdaniel S.F."/>
        </authorList>
    </citation>
    <scope>NUCLEOTIDE SEQUENCE</scope>
    <source>
        <strain evidence="1">R40</strain>
    </source>
</reference>
<dbReference type="EMBL" id="CM026428">
    <property type="protein sequence ID" value="KAG0566372.1"/>
    <property type="molecule type" value="Genomic_DNA"/>
</dbReference>
<name>A0A8T0HB84_CERPU</name>